<proteinExistence type="predicted"/>
<evidence type="ECO:0000313" key="3">
    <source>
        <dbReference type="Proteomes" id="UP000648722"/>
    </source>
</evidence>
<organism evidence="2 3">
    <name type="scientific">Glycocaulis albus</name>
    <dbReference type="NCBI Taxonomy" id="1382801"/>
    <lineage>
        <taxon>Bacteria</taxon>
        <taxon>Pseudomonadati</taxon>
        <taxon>Pseudomonadota</taxon>
        <taxon>Alphaproteobacteria</taxon>
        <taxon>Maricaulales</taxon>
        <taxon>Maricaulaceae</taxon>
        <taxon>Glycocaulis</taxon>
    </lineage>
</organism>
<feature type="transmembrane region" description="Helical" evidence="1">
    <location>
        <begin position="97"/>
        <end position="118"/>
    </location>
</feature>
<accession>A0ABQ1XT85</accession>
<gene>
    <name evidence="2" type="ORF">GCM10007420_18090</name>
</gene>
<reference evidence="3" key="1">
    <citation type="journal article" date="2019" name="Int. J. Syst. Evol. Microbiol.">
        <title>The Global Catalogue of Microorganisms (GCM) 10K type strain sequencing project: providing services to taxonomists for standard genome sequencing and annotation.</title>
        <authorList>
            <consortium name="The Broad Institute Genomics Platform"/>
            <consortium name="The Broad Institute Genome Sequencing Center for Infectious Disease"/>
            <person name="Wu L."/>
            <person name="Ma J."/>
        </authorList>
    </citation>
    <scope>NUCLEOTIDE SEQUENCE [LARGE SCALE GENOMIC DNA]</scope>
    <source>
        <strain evidence="3">CGMCC 1.12766</strain>
    </source>
</reference>
<keyword evidence="1" id="KW-0812">Transmembrane</keyword>
<evidence type="ECO:0000313" key="2">
    <source>
        <dbReference type="EMBL" id="GGH02243.1"/>
    </source>
</evidence>
<name>A0ABQ1XT85_9PROT</name>
<feature type="transmembrane region" description="Helical" evidence="1">
    <location>
        <begin position="124"/>
        <end position="146"/>
    </location>
</feature>
<dbReference type="Proteomes" id="UP000648722">
    <property type="component" value="Unassembled WGS sequence"/>
</dbReference>
<protein>
    <submittedName>
        <fullName evidence="2">Uncharacterized protein</fullName>
    </submittedName>
</protein>
<dbReference type="EMBL" id="BMFS01000007">
    <property type="protein sequence ID" value="GGH02243.1"/>
    <property type="molecule type" value="Genomic_DNA"/>
</dbReference>
<keyword evidence="3" id="KW-1185">Reference proteome</keyword>
<sequence>MIAKSTFTHITLDHVIHSDPHGFAAHQALAGGERGHYVASIVLGPAEITSARIMRAHIHARFYGDSQAKPSRIAPDGGVTSVYRLETGLRQFLPPGALGLLGLTSQAVFFFALGAFRLSQQTRFLLLTQALFFLALTLLRLTRAALLSRTLLGRRRSLLTALFFLGALA</sequence>
<keyword evidence="1" id="KW-0472">Membrane</keyword>
<evidence type="ECO:0000256" key="1">
    <source>
        <dbReference type="SAM" id="Phobius"/>
    </source>
</evidence>
<keyword evidence="1" id="KW-1133">Transmembrane helix</keyword>
<comment type="caution">
    <text evidence="2">The sequence shown here is derived from an EMBL/GenBank/DDBJ whole genome shotgun (WGS) entry which is preliminary data.</text>
</comment>